<dbReference type="EMBL" id="BMQJ01000001">
    <property type="protein sequence ID" value="GGP77819.1"/>
    <property type="molecule type" value="Genomic_DNA"/>
</dbReference>
<protein>
    <recommendedName>
        <fullName evidence="4">Prevent-host-death family protein</fullName>
    </recommendedName>
</protein>
<reference evidence="3" key="1">
    <citation type="journal article" date="2019" name="Int. J. Syst. Evol. Microbiol.">
        <title>The Global Catalogue of Microorganisms (GCM) 10K type strain sequencing project: providing services to taxonomists for standard genome sequencing and annotation.</title>
        <authorList>
            <consortium name="The Broad Institute Genomics Platform"/>
            <consortium name="The Broad Institute Genome Sequencing Center for Infectious Disease"/>
            <person name="Wu L."/>
            <person name="Ma J."/>
        </authorList>
    </citation>
    <scope>NUCLEOTIDE SEQUENCE [LARGE SCALE GENOMIC DNA]</scope>
    <source>
        <strain evidence="3">JCM 3115</strain>
    </source>
</reference>
<dbReference type="Proteomes" id="UP000611554">
    <property type="component" value="Unassembled WGS sequence"/>
</dbReference>
<dbReference type="RefSeq" id="WP_189244552.1">
    <property type="nucleotide sequence ID" value="NZ_BMQJ01000001.1"/>
</dbReference>
<feature type="region of interest" description="Disordered" evidence="1">
    <location>
        <begin position="144"/>
        <end position="165"/>
    </location>
</feature>
<proteinExistence type="predicted"/>
<comment type="caution">
    <text evidence="2">The sequence shown here is derived from an EMBL/GenBank/DDBJ whole genome shotgun (WGS) entry which is preliminary data.</text>
</comment>
<sequence>MAMPLEEVPFTELLRQPGETAERLSRVRAVRLRRRDSDDLVLMTAERAEGENEVIGLTAKLLAALFHDDAGGAEILRRVFPDVLPWTRFLPAPAVEELLASLSEIAPAAASLGNLAPVTQLLVEWRHTAEIYADPQLFAALTTPRGDDFGPVPRPGDEATGGASL</sequence>
<evidence type="ECO:0000256" key="1">
    <source>
        <dbReference type="SAM" id="MobiDB-lite"/>
    </source>
</evidence>
<evidence type="ECO:0000313" key="2">
    <source>
        <dbReference type="EMBL" id="GGP77819.1"/>
    </source>
</evidence>
<organism evidence="2 3">
    <name type="scientific">Streptosporangium pseudovulgare</name>
    <dbReference type="NCBI Taxonomy" id="35765"/>
    <lineage>
        <taxon>Bacteria</taxon>
        <taxon>Bacillati</taxon>
        <taxon>Actinomycetota</taxon>
        <taxon>Actinomycetes</taxon>
        <taxon>Streptosporangiales</taxon>
        <taxon>Streptosporangiaceae</taxon>
        <taxon>Streptosporangium</taxon>
    </lineage>
</organism>
<evidence type="ECO:0008006" key="4">
    <source>
        <dbReference type="Google" id="ProtNLM"/>
    </source>
</evidence>
<gene>
    <name evidence="2" type="ORF">GCM10010140_02410</name>
</gene>
<accession>A0ABQ2QE08</accession>
<evidence type="ECO:0000313" key="3">
    <source>
        <dbReference type="Proteomes" id="UP000611554"/>
    </source>
</evidence>
<name>A0ABQ2QE08_9ACTN</name>
<keyword evidence="3" id="KW-1185">Reference proteome</keyword>